<evidence type="ECO:0000256" key="8">
    <source>
        <dbReference type="ARBA" id="ARBA00022989"/>
    </source>
</evidence>
<evidence type="ECO:0000256" key="5">
    <source>
        <dbReference type="ARBA" id="ARBA00022519"/>
    </source>
</evidence>
<dbReference type="Pfam" id="PF05134">
    <property type="entry name" value="T2SSL"/>
    <property type="match status" value="1"/>
</dbReference>
<dbReference type="AlphaFoldDB" id="A0AA37WIS9"/>
<dbReference type="GO" id="GO:0005886">
    <property type="term" value="C:plasma membrane"/>
    <property type="evidence" value="ECO:0007669"/>
    <property type="project" value="UniProtKB-SubCell"/>
</dbReference>
<dbReference type="EMBL" id="BSOT01000006">
    <property type="protein sequence ID" value="GLR71447.1"/>
    <property type="molecule type" value="Genomic_DNA"/>
</dbReference>
<feature type="domain" description="GspL periplasmic" evidence="12">
    <location>
        <begin position="240"/>
        <end position="393"/>
    </location>
</feature>
<keyword evidence="3 10" id="KW-0813">Transport</keyword>
<dbReference type="GO" id="GO:0015627">
    <property type="term" value="C:type II protein secretion system complex"/>
    <property type="evidence" value="ECO:0007669"/>
    <property type="project" value="InterPro"/>
</dbReference>
<comment type="similarity">
    <text evidence="2 10">Belongs to the GSP L family.</text>
</comment>
<evidence type="ECO:0000256" key="7">
    <source>
        <dbReference type="ARBA" id="ARBA00022927"/>
    </source>
</evidence>
<dbReference type="Proteomes" id="UP001156601">
    <property type="component" value="Unassembled WGS sequence"/>
</dbReference>
<dbReference type="InterPro" id="IPR043129">
    <property type="entry name" value="ATPase_NBD"/>
</dbReference>
<keyword evidence="5" id="KW-0997">Cell inner membrane</keyword>
<dbReference type="PIRSF" id="PIRSF015761">
    <property type="entry name" value="Protein_L"/>
    <property type="match status" value="1"/>
</dbReference>
<evidence type="ECO:0000256" key="1">
    <source>
        <dbReference type="ARBA" id="ARBA00004377"/>
    </source>
</evidence>
<evidence type="ECO:0000256" key="3">
    <source>
        <dbReference type="ARBA" id="ARBA00022448"/>
    </source>
</evidence>
<keyword evidence="8" id="KW-1133">Transmembrane helix</keyword>
<evidence type="ECO:0000256" key="6">
    <source>
        <dbReference type="ARBA" id="ARBA00022692"/>
    </source>
</evidence>
<dbReference type="Gene3D" id="3.30.1360.100">
    <property type="entry name" value="General secretion pathway protein M, EpsM"/>
    <property type="match status" value="1"/>
</dbReference>
<dbReference type="GO" id="GO:0009276">
    <property type="term" value="C:Gram-negative-bacterium-type cell wall"/>
    <property type="evidence" value="ECO:0007669"/>
    <property type="project" value="InterPro"/>
</dbReference>
<accession>A0AA37WIS9</accession>
<evidence type="ECO:0000256" key="4">
    <source>
        <dbReference type="ARBA" id="ARBA00022475"/>
    </source>
</evidence>
<dbReference type="GO" id="GO:0015628">
    <property type="term" value="P:protein secretion by the type II secretion system"/>
    <property type="evidence" value="ECO:0007669"/>
    <property type="project" value="InterPro"/>
</dbReference>
<reference evidence="13" key="2">
    <citation type="submission" date="2023-01" db="EMBL/GenBank/DDBJ databases">
        <title>Draft genome sequence of Agaribacter marinus strain NBRC 110023.</title>
        <authorList>
            <person name="Sun Q."/>
            <person name="Mori K."/>
        </authorList>
    </citation>
    <scope>NUCLEOTIDE SEQUENCE</scope>
    <source>
        <strain evidence="13">NBRC 110023</strain>
    </source>
</reference>
<dbReference type="Gene3D" id="3.30.420.380">
    <property type="match status" value="1"/>
</dbReference>
<evidence type="ECO:0000256" key="9">
    <source>
        <dbReference type="ARBA" id="ARBA00023136"/>
    </source>
</evidence>
<organism evidence="13 14">
    <name type="scientific">Agaribacter marinus</name>
    <dbReference type="NCBI Taxonomy" id="1431249"/>
    <lineage>
        <taxon>Bacteria</taxon>
        <taxon>Pseudomonadati</taxon>
        <taxon>Pseudomonadota</taxon>
        <taxon>Gammaproteobacteria</taxon>
        <taxon>Alteromonadales</taxon>
        <taxon>Alteromonadaceae</taxon>
        <taxon>Agaribacter</taxon>
    </lineage>
</organism>
<proteinExistence type="inferred from homology"/>
<comment type="caution">
    <text evidence="13">The sequence shown here is derived from an EMBL/GenBank/DDBJ whole genome shotgun (WGS) entry which is preliminary data.</text>
</comment>
<dbReference type="Gene3D" id="3.30.420.370">
    <property type="match status" value="1"/>
</dbReference>
<dbReference type="RefSeq" id="WP_284217805.1">
    <property type="nucleotide sequence ID" value="NZ_BSOT01000006.1"/>
</dbReference>
<keyword evidence="14" id="KW-1185">Reference proteome</keyword>
<dbReference type="CDD" id="cd24017">
    <property type="entry name" value="ASKHA_T2SSL_N"/>
    <property type="match status" value="1"/>
</dbReference>
<evidence type="ECO:0000259" key="11">
    <source>
        <dbReference type="Pfam" id="PF05134"/>
    </source>
</evidence>
<evidence type="ECO:0000313" key="14">
    <source>
        <dbReference type="Proteomes" id="UP001156601"/>
    </source>
</evidence>
<keyword evidence="6" id="KW-0812">Transmembrane</keyword>
<keyword evidence="9" id="KW-0472">Membrane</keyword>
<evidence type="ECO:0000259" key="12">
    <source>
        <dbReference type="Pfam" id="PF12693"/>
    </source>
</evidence>
<dbReference type="Pfam" id="PF12693">
    <property type="entry name" value="GspL_C"/>
    <property type="match status" value="1"/>
</dbReference>
<evidence type="ECO:0000256" key="10">
    <source>
        <dbReference type="PIRNR" id="PIRNR015761"/>
    </source>
</evidence>
<keyword evidence="7 10" id="KW-0653">Protein transport</keyword>
<comment type="subcellular location">
    <subcellularLocation>
        <location evidence="1">Cell inner membrane</location>
        <topology evidence="1">Single-pass membrane protein</topology>
    </subcellularLocation>
</comment>
<evidence type="ECO:0000313" key="13">
    <source>
        <dbReference type="EMBL" id="GLR71447.1"/>
    </source>
</evidence>
<dbReference type="InterPro" id="IPR024230">
    <property type="entry name" value="GspL_cyto_dom"/>
</dbReference>
<keyword evidence="4" id="KW-1003">Cell membrane</keyword>
<reference evidence="13" key="1">
    <citation type="journal article" date="2014" name="Int. J. Syst. Evol. Microbiol.">
        <title>Complete genome sequence of Corynebacterium casei LMG S-19264T (=DSM 44701T), isolated from a smear-ripened cheese.</title>
        <authorList>
            <consortium name="US DOE Joint Genome Institute (JGI-PGF)"/>
            <person name="Walter F."/>
            <person name="Albersmeier A."/>
            <person name="Kalinowski J."/>
            <person name="Ruckert C."/>
        </authorList>
    </citation>
    <scope>NUCLEOTIDE SEQUENCE</scope>
    <source>
        <strain evidence="13">NBRC 110023</strain>
    </source>
</reference>
<dbReference type="InterPro" id="IPR007812">
    <property type="entry name" value="T2SS_protein-GspL"/>
</dbReference>
<feature type="domain" description="GspL cytoplasmic actin-ATPase-like" evidence="11">
    <location>
        <begin position="4"/>
        <end position="232"/>
    </location>
</feature>
<dbReference type="SUPFAM" id="SSF53067">
    <property type="entry name" value="Actin-like ATPase domain"/>
    <property type="match status" value="2"/>
</dbReference>
<name>A0AA37WIS9_9ALTE</name>
<gene>
    <name evidence="13" type="primary">gspL</name>
    <name evidence="13" type="ORF">GCM10007852_23550</name>
</gene>
<evidence type="ECO:0000256" key="2">
    <source>
        <dbReference type="ARBA" id="ARBA00005318"/>
    </source>
</evidence>
<sequence length="394" mass="43497">MQQLVIRLASHADLPIHWMLYSTTEGEIIASGELSNDSQLSSLQEHATESTVIALAPASDVLLTTVTIPKNANRKVLSAIPYMLEENICADVSEQHVALGKREGERQQVAVIEKQKLIDWQETLKDAGIFCQRLIPDAILLPTPSENHVSLLQLGNSLLVKTSEYEALQGEVDWLLPLILANDEIQINAFSEIENADLPDNSEFNFDELPLERLRQQISSADINLFQGDFAVKAASNPFWQKWRIAAVLAIFALSANLVGKTIELNHLKSEKAKVDQSISQTVKASFPGIQRVRMSIIKRLVEQEMQRLEGAGGGASMLALLSKMSGAFSNSGVTPQTLRFDSSRTELRMQSVANNFESLERFRRDIQSLGLQVDQGAINNRGDQVVGVIVVKG</sequence>
<comment type="function">
    <text evidence="10">Inner membrane component of the type II secretion system required for the energy-dependent secretion of extracellular factors such as proteases and toxins from the periplasm.</text>
</comment>
<dbReference type="InterPro" id="IPR025691">
    <property type="entry name" value="GspL_pp_dom"/>
</dbReference>
<protein>
    <recommendedName>
        <fullName evidence="10">Type II secretion system protein L</fullName>
        <shortName evidence="10">T2SS protein L</shortName>
    </recommendedName>
</protein>
<dbReference type="NCBIfam" id="TIGR01709">
    <property type="entry name" value="typeII_sec_gspL"/>
    <property type="match status" value="1"/>
</dbReference>